<dbReference type="InterPro" id="IPR002397">
    <property type="entry name" value="Cyt_P450_B"/>
</dbReference>
<dbReference type="GO" id="GO:0004497">
    <property type="term" value="F:monooxygenase activity"/>
    <property type="evidence" value="ECO:0007669"/>
    <property type="project" value="UniProtKB-KW"/>
</dbReference>
<evidence type="ECO:0000313" key="5">
    <source>
        <dbReference type="Proteomes" id="UP000181917"/>
    </source>
</evidence>
<dbReference type="GO" id="GO:0016705">
    <property type="term" value="F:oxidoreductase activity, acting on paired donors, with incorporation or reduction of molecular oxygen"/>
    <property type="evidence" value="ECO:0007669"/>
    <property type="project" value="InterPro"/>
</dbReference>
<dbReference type="InterPro" id="IPR001128">
    <property type="entry name" value="Cyt_P450"/>
</dbReference>
<dbReference type="PRINTS" id="PR00359">
    <property type="entry name" value="BP450"/>
</dbReference>
<dbReference type="STRING" id="37928.SAMN04489742_0209"/>
<dbReference type="SUPFAM" id="SSF48264">
    <property type="entry name" value="Cytochrome P450"/>
    <property type="match status" value="1"/>
</dbReference>
<dbReference type="RefSeq" id="WP_236777346.1">
    <property type="nucleotide sequence ID" value="NZ_CP018863.1"/>
</dbReference>
<keyword evidence="2" id="KW-0479">Metal-binding</keyword>
<proteinExistence type="inferred from homology"/>
<evidence type="ECO:0000256" key="1">
    <source>
        <dbReference type="ARBA" id="ARBA00010617"/>
    </source>
</evidence>
<dbReference type="PANTHER" id="PTHR46696">
    <property type="entry name" value="P450, PUTATIVE (EUROFUNG)-RELATED"/>
    <property type="match status" value="1"/>
</dbReference>
<protein>
    <submittedName>
        <fullName evidence="3">Cytochrome P450</fullName>
    </submittedName>
</protein>
<sequence>MTEVLAYPGVQVLGDDPYSDHNLADPYPLFERMRAAGPAVYLQKYNVLAFARYEECRDILADHQTFINGAGVGPKNLHKEPSWKPQGILDSDPPVHTQLRKAMASVISPKGTRALRAGFEDFAAQLLPQLLARGEIDGVKDLAQVYPLRVFGDAVGIPGEGRAENLISQGAMSFSYFGPEDERQQHFIEQGAGTFEWVMDHTARAKLAPGGLGAQLWDRADAGDISAEAAPLLVRALLSAGLDTTVIGLGNALKLLAEHPDEWAKLRQNPRLVKFAIDEVLRYDSPFQSFFRTTGAGTVFRGIPIPADTKIVLFLGSANRDTAQFGPDAGEFRIERDAASMIAFGNGIHRCVGQPLTRLEMEVVLGWLAEHVERLEPAGEPVPYLHNTLKGWDSLPLRLIPA</sequence>
<keyword evidence="2" id="KW-0560">Oxidoreductase</keyword>
<dbReference type="Proteomes" id="UP000181917">
    <property type="component" value="Unassembled WGS sequence"/>
</dbReference>
<comment type="similarity">
    <text evidence="1 2">Belongs to the cytochrome P450 family.</text>
</comment>
<dbReference type="GO" id="GO:0020037">
    <property type="term" value="F:heme binding"/>
    <property type="evidence" value="ECO:0007669"/>
    <property type="project" value="InterPro"/>
</dbReference>
<dbReference type="Gene3D" id="1.10.630.10">
    <property type="entry name" value="Cytochrome P450"/>
    <property type="match status" value="1"/>
</dbReference>
<keyword evidence="2" id="KW-0408">Iron</keyword>
<dbReference type="AlphaFoldDB" id="A0A1H0Z900"/>
<keyword evidence="5" id="KW-1185">Reference proteome</keyword>
<evidence type="ECO:0000256" key="2">
    <source>
        <dbReference type="RuleBase" id="RU000461"/>
    </source>
</evidence>
<dbReference type="EMBL" id="FNKH01000002">
    <property type="protein sequence ID" value="SDQ23868.1"/>
    <property type="molecule type" value="Genomic_DNA"/>
</dbReference>
<organism evidence="3 5">
    <name type="scientific">Crystallibacter crystallopoietes</name>
    <dbReference type="NCBI Taxonomy" id="37928"/>
    <lineage>
        <taxon>Bacteria</taxon>
        <taxon>Bacillati</taxon>
        <taxon>Actinomycetota</taxon>
        <taxon>Actinomycetes</taxon>
        <taxon>Micrococcales</taxon>
        <taxon>Micrococcaceae</taxon>
        <taxon>Crystallibacter</taxon>
    </lineage>
</organism>
<keyword evidence="2" id="KW-0349">Heme</keyword>
<dbReference type="EMBL" id="FNKH01000002">
    <property type="protein sequence ID" value="SDR21314.1"/>
    <property type="molecule type" value="Genomic_DNA"/>
</dbReference>
<dbReference type="InterPro" id="IPR017972">
    <property type="entry name" value="Cyt_P450_CS"/>
</dbReference>
<dbReference type="PROSITE" id="PS00086">
    <property type="entry name" value="CYTOCHROME_P450"/>
    <property type="match status" value="1"/>
</dbReference>
<dbReference type="PRINTS" id="PR00385">
    <property type="entry name" value="P450"/>
</dbReference>
<keyword evidence="2" id="KW-0503">Monooxygenase</keyword>
<accession>A0A1H0Z900</accession>
<dbReference type="PANTHER" id="PTHR46696:SF1">
    <property type="entry name" value="CYTOCHROME P450 YJIB-RELATED"/>
    <property type="match status" value="1"/>
</dbReference>
<dbReference type="InterPro" id="IPR036396">
    <property type="entry name" value="Cyt_P450_sf"/>
</dbReference>
<evidence type="ECO:0000313" key="3">
    <source>
        <dbReference type="EMBL" id="SDQ23868.1"/>
    </source>
</evidence>
<gene>
    <name evidence="3" type="ORF">SAMN04489742_0209</name>
    <name evidence="4" type="ORF">SAMN04489742_4640</name>
</gene>
<name>A0A1H0Z900_9MICC</name>
<reference evidence="3 5" key="1">
    <citation type="submission" date="2016-10" db="EMBL/GenBank/DDBJ databases">
        <authorList>
            <person name="de Groot N.N."/>
        </authorList>
    </citation>
    <scope>NUCLEOTIDE SEQUENCE [LARGE SCALE GENOMIC DNA]</scope>
    <source>
        <strain evidence="3 5">DSM 20117</strain>
    </source>
</reference>
<evidence type="ECO:0000313" key="4">
    <source>
        <dbReference type="EMBL" id="SDR21314.1"/>
    </source>
</evidence>
<dbReference type="Pfam" id="PF00067">
    <property type="entry name" value="p450"/>
    <property type="match status" value="1"/>
</dbReference>
<dbReference type="GO" id="GO:0005506">
    <property type="term" value="F:iron ion binding"/>
    <property type="evidence" value="ECO:0007669"/>
    <property type="project" value="InterPro"/>
</dbReference>